<sequence>MYVWNQKTGDPVKEWDDVLDSVRYALYTHNKPMRRKKERGEQMNEFVQYLREHDINSKVIDAIIKSHKEQRDKMINQYERYKASIEGVPILQRDAFYTEQHKEDFETGAILRIDDRVNNRLNNGFDSEIVDTKSGLHVWTSNHL</sequence>
<dbReference type="AlphaFoldDB" id="A0A5S9M3V6"/>
<proteinExistence type="predicted"/>
<evidence type="ECO:0000313" key="2">
    <source>
        <dbReference type="Proteomes" id="UP000464658"/>
    </source>
</evidence>
<name>A0A5S9M3V6_BACIA</name>
<dbReference type="EMBL" id="AP021906">
    <property type="protein sequence ID" value="BBP87465.1"/>
    <property type="molecule type" value="Genomic_DNA"/>
</dbReference>
<protein>
    <submittedName>
        <fullName evidence="1">Uncharacterized protein</fullName>
    </submittedName>
</protein>
<gene>
    <name evidence="1" type="ORF">BsIDN1_10830</name>
</gene>
<accession>A0A5S9M3V6</accession>
<reference evidence="1 2" key="1">
    <citation type="submission" date="2019-12" db="EMBL/GenBank/DDBJ databases">
        <title>Full genome sequence of a Bacillus safensis strain isolated from commercially available natto in Indonesia.</title>
        <authorList>
            <person name="Yoshida M."/>
            <person name="Uomi M."/>
            <person name="Waturangi D."/>
            <person name="Ekaputri J.J."/>
            <person name="Setiamarga D.H.E."/>
        </authorList>
    </citation>
    <scope>NUCLEOTIDE SEQUENCE [LARGE SCALE GENOMIC DNA]</scope>
    <source>
        <strain evidence="1 2">IDN1</strain>
    </source>
</reference>
<organism evidence="1 2">
    <name type="scientific">Bacillus safensis</name>
    <dbReference type="NCBI Taxonomy" id="561879"/>
    <lineage>
        <taxon>Bacteria</taxon>
        <taxon>Bacillati</taxon>
        <taxon>Bacillota</taxon>
        <taxon>Bacilli</taxon>
        <taxon>Bacillales</taxon>
        <taxon>Bacillaceae</taxon>
        <taxon>Bacillus</taxon>
    </lineage>
</organism>
<evidence type="ECO:0000313" key="1">
    <source>
        <dbReference type="EMBL" id="BBP87465.1"/>
    </source>
</evidence>
<dbReference type="Proteomes" id="UP000464658">
    <property type="component" value="Chromosome"/>
</dbReference>